<reference evidence="2 3" key="1">
    <citation type="submission" date="2017-05" db="EMBL/GenBank/DDBJ databases">
        <authorList>
            <person name="Varghese N."/>
            <person name="Submissions S."/>
        </authorList>
    </citation>
    <scope>NUCLEOTIDE SEQUENCE [LARGE SCALE GENOMIC DNA]</scope>
    <source>
        <strain evidence="2 3">DSM 45474</strain>
    </source>
</reference>
<dbReference type="AlphaFoldDB" id="A0A521EZC4"/>
<dbReference type="EMBL" id="FXTI01000011">
    <property type="protein sequence ID" value="SMO89176.1"/>
    <property type="molecule type" value="Genomic_DNA"/>
</dbReference>
<keyword evidence="1" id="KW-1133">Transmembrane helix</keyword>
<keyword evidence="1" id="KW-0812">Transmembrane</keyword>
<name>A0A521EZC4_9BACL</name>
<evidence type="ECO:0000313" key="2">
    <source>
        <dbReference type="EMBL" id="SMO89176.1"/>
    </source>
</evidence>
<keyword evidence="3" id="KW-1185">Reference proteome</keyword>
<keyword evidence="1" id="KW-0472">Membrane</keyword>
<feature type="transmembrane region" description="Helical" evidence="1">
    <location>
        <begin position="209"/>
        <end position="234"/>
    </location>
</feature>
<proteinExistence type="predicted"/>
<organism evidence="2 3">
    <name type="scientific">Melghirimyces algeriensis</name>
    <dbReference type="NCBI Taxonomy" id="910412"/>
    <lineage>
        <taxon>Bacteria</taxon>
        <taxon>Bacillati</taxon>
        <taxon>Bacillota</taxon>
        <taxon>Bacilli</taxon>
        <taxon>Bacillales</taxon>
        <taxon>Thermoactinomycetaceae</taxon>
        <taxon>Melghirimyces</taxon>
    </lineage>
</organism>
<protein>
    <submittedName>
        <fullName evidence="2">Uncharacterized protein</fullName>
    </submittedName>
</protein>
<accession>A0A521EZC4</accession>
<sequence length="251" mass="28345">MPDCKKSLGLIFTFVMLFSLWITPVQAKEKSLFETRWKIKVNDDDSVRMVVGLGGSGLFEEVISESASDLEEELTDQDDTDLIEHIKTTTRTEGDKNIVEAQLDFASIDDFNKYCKEEDLEVEIKKEEGFFFDTYLLPLKLDDDLRDWSDAEEERIDPRFLVEVTMPGSIEEDQTSTSSLKENTAHWNIDLTKAKENQKIVTVTSKANWPVYVFGVLGGLIALAVIFVVVMIIIGSKKSGMSPNSTHNSQT</sequence>
<evidence type="ECO:0000256" key="1">
    <source>
        <dbReference type="SAM" id="Phobius"/>
    </source>
</evidence>
<dbReference type="Proteomes" id="UP000315636">
    <property type="component" value="Unassembled WGS sequence"/>
</dbReference>
<evidence type="ECO:0000313" key="3">
    <source>
        <dbReference type="Proteomes" id="UP000315636"/>
    </source>
</evidence>
<gene>
    <name evidence="2" type="ORF">SAMN06264849_11189</name>
</gene>
<dbReference type="RefSeq" id="WP_142506476.1">
    <property type="nucleotide sequence ID" value="NZ_FXTI01000011.1"/>
</dbReference>